<keyword evidence="5" id="KW-1185">Reference proteome</keyword>
<feature type="compositionally biased region" description="Pro residues" evidence="3">
    <location>
        <begin position="622"/>
        <end position="635"/>
    </location>
</feature>
<feature type="compositionally biased region" description="Polar residues" evidence="3">
    <location>
        <begin position="707"/>
        <end position="732"/>
    </location>
</feature>
<dbReference type="CDD" id="cd20100">
    <property type="entry name" value="MBT_dSfmbt-like_rpt4"/>
    <property type="match status" value="1"/>
</dbReference>
<feature type="region of interest" description="Disordered" evidence="3">
    <location>
        <begin position="1"/>
        <end position="79"/>
    </location>
</feature>
<feature type="repeat" description="MBT" evidence="2">
    <location>
        <begin position="418"/>
        <end position="514"/>
    </location>
</feature>
<dbReference type="GO" id="GO:0005634">
    <property type="term" value="C:nucleus"/>
    <property type="evidence" value="ECO:0007669"/>
    <property type="project" value="InterPro"/>
</dbReference>
<dbReference type="CDD" id="cd20098">
    <property type="entry name" value="MBT_dSfmbt-like_rpt2"/>
    <property type="match status" value="1"/>
</dbReference>
<dbReference type="GO" id="GO:0045892">
    <property type="term" value="P:negative regulation of DNA-templated transcription"/>
    <property type="evidence" value="ECO:0007669"/>
    <property type="project" value="TreeGrafter"/>
</dbReference>
<accession>A0A6A4VPK1</accession>
<dbReference type="GO" id="GO:0042393">
    <property type="term" value="F:histone binding"/>
    <property type="evidence" value="ECO:0007669"/>
    <property type="project" value="TreeGrafter"/>
</dbReference>
<dbReference type="AlphaFoldDB" id="A0A6A4VPK1"/>
<evidence type="ECO:0000256" key="2">
    <source>
        <dbReference type="PROSITE-ProRule" id="PRU00459"/>
    </source>
</evidence>
<dbReference type="InterPro" id="IPR004092">
    <property type="entry name" value="Mbt"/>
</dbReference>
<keyword evidence="1" id="KW-0677">Repeat</keyword>
<dbReference type="OrthoDB" id="5800688at2759"/>
<dbReference type="EMBL" id="VIIS01001446">
    <property type="protein sequence ID" value="KAF0298107.1"/>
    <property type="molecule type" value="Genomic_DNA"/>
</dbReference>
<feature type="region of interest" description="Disordered" evidence="3">
    <location>
        <begin position="514"/>
        <end position="732"/>
    </location>
</feature>
<dbReference type="PROSITE" id="PS51079">
    <property type="entry name" value="MBT"/>
    <property type="match status" value="4"/>
</dbReference>
<comment type="caution">
    <text evidence="4">The sequence shown here is derived from an EMBL/GenBank/DDBJ whole genome shotgun (WGS) entry which is preliminary data.</text>
</comment>
<feature type="repeat" description="MBT" evidence="2">
    <location>
        <begin position="202"/>
        <end position="305"/>
    </location>
</feature>
<feature type="compositionally biased region" description="Basic residues" evidence="3">
    <location>
        <begin position="522"/>
        <end position="535"/>
    </location>
</feature>
<dbReference type="Gene3D" id="2.30.30.140">
    <property type="match status" value="4"/>
</dbReference>
<feature type="repeat" description="MBT" evidence="2">
    <location>
        <begin position="306"/>
        <end position="407"/>
    </location>
</feature>
<dbReference type="SMART" id="SM00561">
    <property type="entry name" value="MBT"/>
    <property type="match status" value="4"/>
</dbReference>
<evidence type="ECO:0000256" key="3">
    <source>
        <dbReference type="SAM" id="MobiDB-lite"/>
    </source>
</evidence>
<reference evidence="4 5" key="1">
    <citation type="submission" date="2019-07" db="EMBL/GenBank/DDBJ databases">
        <title>Draft genome assembly of a fouling barnacle, Amphibalanus amphitrite (Darwin, 1854): The first reference genome for Thecostraca.</title>
        <authorList>
            <person name="Kim W."/>
        </authorList>
    </citation>
    <scope>NUCLEOTIDE SEQUENCE [LARGE SCALE GENOMIC DNA]</scope>
    <source>
        <strain evidence="4">SNU_AA5</strain>
        <tissue evidence="4">Soma without cirri and trophi</tissue>
    </source>
</reference>
<feature type="repeat" description="MBT" evidence="2">
    <location>
        <begin position="90"/>
        <end position="195"/>
    </location>
</feature>
<evidence type="ECO:0000313" key="5">
    <source>
        <dbReference type="Proteomes" id="UP000440578"/>
    </source>
</evidence>
<evidence type="ECO:0000256" key="1">
    <source>
        <dbReference type="ARBA" id="ARBA00022737"/>
    </source>
</evidence>
<dbReference type="GO" id="GO:0003682">
    <property type="term" value="F:chromatin binding"/>
    <property type="evidence" value="ECO:0007669"/>
    <property type="project" value="TreeGrafter"/>
</dbReference>
<dbReference type="PANTHER" id="PTHR12247:SF104">
    <property type="entry name" value="POLYCOMB PROTEIN SFMBT"/>
    <property type="match status" value="1"/>
</dbReference>
<name>A0A6A4VPK1_AMPAM</name>
<dbReference type="InterPro" id="IPR050548">
    <property type="entry name" value="PcG_chromatin_remod_factors"/>
</dbReference>
<dbReference type="Proteomes" id="UP000440578">
    <property type="component" value="Unassembled WGS sequence"/>
</dbReference>
<sequence>MDPPVSTGGTETGEGSSSKDPPPNGSGDAGGDKDGPAKEAPKPAEPKPSAPPVKKIKHCSSRPYQRNPRSPPPPPAANSAFTAQELASSFCWDHLMRKATFEAAPVECFRHAPLSQTWRNVCAGLKAEVAQKGVGKGAPTTYWVATLLQVQGYRGLFRPEGLGSDSSLDRWLEICSPEVKPVGWCASRGLPLTPPPPAGPAADWQRRLVGVLTGSRTLPPSFYRKVMSSLSRGSQLSVGQTIEVVDKSCISQMRAARITRQIGRRLHVHYLDAHPDDGGFWCHENSPLVHPVGWSRAVGHRIQAPDDYLARCESGRFLPTDATEDYLPAPPAVTHEGFKLGMKLEALDPLNLGSIGVATVRDTLQNHFIMVQLETEPESDWFCYHASSPYIFPPGFCRTVGIPLTPPHSYRYMEGQGFFWEVYLRAEGASAAPAHLFHRPPLSHGFQPGHKLEAVDLMDPQLVCAATVGQVVGRLLRIHFDGWEEQFDQWADVESPDLFPVGWCKLVGYPLEPPRPPDKILKKPGPKKRRGRPRGPRGAGGRTPRTPGRRSGGGEDLSESHEAESELESTVGDGESVAESAAGRDDSTVRSLPGETPEPELRLEFTPTPTSGRRSEGSVVPTPEPGGGPAPPPESVQPSVSTAGAGTVPEPAAEPHTEAAEGRSEEIAEPPQVSKPQTEAVTPQAEAQPMEVCEQGAPEARDAPHPQGSQGDAQSSEGSQDPSVSTEQPMET</sequence>
<dbReference type="SUPFAM" id="SSF63748">
    <property type="entry name" value="Tudor/PWWP/MBT"/>
    <property type="match status" value="4"/>
</dbReference>
<dbReference type="Pfam" id="PF02820">
    <property type="entry name" value="MBT"/>
    <property type="match status" value="4"/>
</dbReference>
<proteinExistence type="predicted"/>
<feature type="compositionally biased region" description="Basic and acidic residues" evidence="3">
    <location>
        <begin position="653"/>
        <end position="666"/>
    </location>
</feature>
<organism evidence="4 5">
    <name type="scientific">Amphibalanus amphitrite</name>
    <name type="common">Striped barnacle</name>
    <name type="synonym">Balanus amphitrite</name>
    <dbReference type="NCBI Taxonomy" id="1232801"/>
    <lineage>
        <taxon>Eukaryota</taxon>
        <taxon>Metazoa</taxon>
        <taxon>Ecdysozoa</taxon>
        <taxon>Arthropoda</taxon>
        <taxon>Crustacea</taxon>
        <taxon>Multicrustacea</taxon>
        <taxon>Cirripedia</taxon>
        <taxon>Thoracica</taxon>
        <taxon>Thoracicalcarea</taxon>
        <taxon>Balanomorpha</taxon>
        <taxon>Balanoidea</taxon>
        <taxon>Balanidae</taxon>
        <taxon>Amphibalaninae</taxon>
        <taxon>Amphibalanus</taxon>
    </lineage>
</organism>
<evidence type="ECO:0000313" key="4">
    <source>
        <dbReference type="EMBL" id="KAF0298107.1"/>
    </source>
</evidence>
<dbReference type="EMBL" id="VIIS01001446">
    <property type="protein sequence ID" value="KAF0298106.1"/>
    <property type="molecule type" value="Genomic_DNA"/>
</dbReference>
<gene>
    <name evidence="4" type="primary">Sfmbt_3</name>
    <name evidence="4" type="ORF">FJT64_004536</name>
</gene>
<feature type="compositionally biased region" description="Basic and acidic residues" evidence="3">
    <location>
        <begin position="30"/>
        <end position="45"/>
    </location>
</feature>
<protein>
    <submittedName>
        <fullName evidence="4">Polycomb protein Sfmbt</fullName>
    </submittedName>
</protein>
<dbReference type="PANTHER" id="PTHR12247">
    <property type="entry name" value="POLYCOMB GROUP PROTEIN"/>
    <property type="match status" value="1"/>
</dbReference>
<feature type="compositionally biased region" description="Low complexity" evidence="3">
    <location>
        <begin position="1"/>
        <end position="18"/>
    </location>
</feature>